<proteinExistence type="predicted"/>
<keyword evidence="2" id="KW-1185">Reference proteome</keyword>
<reference evidence="1" key="1">
    <citation type="submission" date="2022-05" db="EMBL/GenBank/DDBJ databases">
        <title>Comparative Genomics of Spacecraft Associated Microbes.</title>
        <authorList>
            <person name="Tran M.T."/>
            <person name="Wright A."/>
            <person name="Seuylemezian A."/>
            <person name="Eisen J."/>
            <person name="Coil D."/>
        </authorList>
    </citation>
    <scope>NUCLEOTIDE SEQUENCE</scope>
    <source>
        <strain evidence="1">FAIRING 10M-2.2</strain>
    </source>
</reference>
<evidence type="ECO:0000313" key="2">
    <source>
        <dbReference type="Proteomes" id="UP001202289"/>
    </source>
</evidence>
<dbReference type="Proteomes" id="UP001202289">
    <property type="component" value="Unassembled WGS sequence"/>
</dbReference>
<keyword evidence="1" id="KW-0067">ATP-binding</keyword>
<gene>
    <name evidence="1" type="ORF">M3215_05765</name>
</gene>
<evidence type="ECO:0000313" key="1">
    <source>
        <dbReference type="EMBL" id="MCM3735335.1"/>
    </source>
</evidence>
<accession>A0ACC6A393</accession>
<dbReference type="EMBL" id="JAMBOP010000005">
    <property type="protein sequence ID" value="MCM3735335.1"/>
    <property type="molecule type" value="Genomic_DNA"/>
</dbReference>
<comment type="caution">
    <text evidence="1">The sequence shown here is derived from an EMBL/GenBank/DDBJ whole genome shotgun (WGS) entry which is preliminary data.</text>
</comment>
<sequence>MLDKFSLQVSNLSHSYDNKIALNNINWTLISGNIYVLLGPNGAGKTTFLNLLANAIKPTSGSITLLSSEWENINEFLQGNIGYLTEFPYYYSFLTTTEMIRLVGQLKGIEEELLEERITKWIDLFNLHEYRNQTMGSLSQGTKKRVAFISSTIHQPKIILLDEPTNGLDPEQIFLFRNVLKELSKAGALILLSTHIMDLAEKLADNIGIIRNNNLIYTGENIKNLEELYFKIQ</sequence>
<protein>
    <submittedName>
        <fullName evidence="1">ABC transporter ATP-binding protein</fullName>
    </submittedName>
</protein>
<name>A0ACC6A393_9BACI</name>
<keyword evidence="1" id="KW-0547">Nucleotide-binding</keyword>
<organism evidence="1 2">
    <name type="scientific">Bacillus cytotoxicus</name>
    <dbReference type="NCBI Taxonomy" id="580165"/>
    <lineage>
        <taxon>Bacteria</taxon>
        <taxon>Bacillati</taxon>
        <taxon>Bacillota</taxon>
        <taxon>Bacilli</taxon>
        <taxon>Bacillales</taxon>
        <taxon>Bacillaceae</taxon>
        <taxon>Bacillus</taxon>
        <taxon>Bacillus cereus group</taxon>
    </lineage>
</organism>